<dbReference type="InterPro" id="IPR036397">
    <property type="entry name" value="RNaseH_sf"/>
</dbReference>
<evidence type="ECO:0000256" key="1">
    <source>
        <dbReference type="ARBA" id="ARBA00002286"/>
    </source>
</evidence>
<dbReference type="EMBL" id="SKFG01000024">
    <property type="protein sequence ID" value="TCZ74717.1"/>
    <property type="molecule type" value="Genomic_DNA"/>
</dbReference>
<dbReference type="Pfam" id="PF13333">
    <property type="entry name" value="rve_2"/>
    <property type="match status" value="1"/>
</dbReference>
<organism evidence="4 6">
    <name type="scientific">Paenibacillus albiflavus</name>
    <dbReference type="NCBI Taxonomy" id="2545760"/>
    <lineage>
        <taxon>Bacteria</taxon>
        <taxon>Bacillati</taxon>
        <taxon>Bacillota</taxon>
        <taxon>Bacilli</taxon>
        <taxon>Bacillales</taxon>
        <taxon>Paenibacillaceae</taxon>
        <taxon>Paenibacillus</taxon>
    </lineage>
</organism>
<comment type="function">
    <text evidence="1">Involved in the transposition of the insertion sequence.</text>
</comment>
<dbReference type="InterPro" id="IPR012337">
    <property type="entry name" value="RNaseH-like_sf"/>
</dbReference>
<evidence type="ECO:0000313" key="3">
    <source>
        <dbReference type="EMBL" id="TCZ69865.1"/>
    </source>
</evidence>
<dbReference type="InterPro" id="IPR001584">
    <property type="entry name" value="Integrase_cat-core"/>
</dbReference>
<dbReference type="EMBL" id="SKFG01000031">
    <property type="protein sequence ID" value="TCZ73541.1"/>
    <property type="molecule type" value="Genomic_DNA"/>
</dbReference>
<dbReference type="Gene3D" id="3.30.420.10">
    <property type="entry name" value="Ribonuclease H-like superfamily/Ribonuclease H"/>
    <property type="match status" value="1"/>
</dbReference>
<dbReference type="PANTHER" id="PTHR46889">
    <property type="entry name" value="TRANSPOSASE INSF FOR INSERTION SEQUENCE IS3B-RELATED"/>
    <property type="match status" value="1"/>
</dbReference>
<dbReference type="OrthoDB" id="9781005at2"/>
<dbReference type="InterPro" id="IPR025948">
    <property type="entry name" value="HTH-like_dom"/>
</dbReference>
<sequence>SRLEIASLWIQKGYPVRTVLRICNVPRSTYYYRLCHPERQPSTGSGRPIPGYSLDQNGAVVLDARIKGILRRLIKGPNAAFGYRKLTILLRRKYRLVINKKKVYRLCKELGVLAPQREITNAVPKKVANNRVVTGPNQVWQMDIKYGYVAGKRRHFYLASILDVFDRNIVAHHRGKACSTQDILQIVQKAILKRNIHGQETKLVIRTDNGPQFVSKAFYAYCELAGIEHERIPVHTPNKNSFIESYHSIIEKECYLRNCFETYEEAFKEVDRFIRYYNNDRVHGSLKDWPPKDYLRLVHEGKIIPQKIAL</sequence>
<accession>A0A4R4E673</accession>
<name>A0A4R4E673_9BACL</name>
<protein>
    <submittedName>
        <fullName evidence="4">IS3 family transposase</fullName>
    </submittedName>
</protein>
<comment type="caution">
    <text evidence="4">The sequence shown here is derived from an EMBL/GenBank/DDBJ whole genome shotgun (WGS) entry which is preliminary data.</text>
</comment>
<evidence type="ECO:0000313" key="6">
    <source>
        <dbReference type="Proteomes" id="UP000295418"/>
    </source>
</evidence>
<dbReference type="InterPro" id="IPR048020">
    <property type="entry name" value="Transpos_IS3"/>
</dbReference>
<keyword evidence="6" id="KW-1185">Reference proteome</keyword>
<dbReference type="EMBL" id="SKFG01000047">
    <property type="protein sequence ID" value="TCZ69865.1"/>
    <property type="molecule type" value="Genomic_DNA"/>
</dbReference>
<feature type="non-terminal residue" evidence="4">
    <location>
        <position position="1"/>
    </location>
</feature>
<evidence type="ECO:0000313" key="4">
    <source>
        <dbReference type="EMBL" id="TCZ73541.1"/>
    </source>
</evidence>
<dbReference type="PROSITE" id="PS50994">
    <property type="entry name" value="INTEGRASE"/>
    <property type="match status" value="1"/>
</dbReference>
<evidence type="ECO:0000313" key="5">
    <source>
        <dbReference type="EMBL" id="TCZ74717.1"/>
    </source>
</evidence>
<evidence type="ECO:0000259" key="2">
    <source>
        <dbReference type="PROSITE" id="PS50994"/>
    </source>
</evidence>
<dbReference type="InterPro" id="IPR050900">
    <property type="entry name" value="Transposase_IS3/IS150/IS904"/>
</dbReference>
<reference evidence="4 6" key="1">
    <citation type="submission" date="2019-03" db="EMBL/GenBank/DDBJ databases">
        <authorList>
            <person name="Kim M.K.M."/>
        </authorList>
    </citation>
    <scope>NUCLEOTIDE SEQUENCE [LARGE SCALE GENOMIC DNA]</scope>
    <source>
        <strain evidence="4 6">18JY21-1</strain>
    </source>
</reference>
<dbReference type="SUPFAM" id="SSF53098">
    <property type="entry name" value="Ribonuclease H-like"/>
    <property type="match status" value="1"/>
</dbReference>
<dbReference type="GO" id="GO:0003676">
    <property type="term" value="F:nucleic acid binding"/>
    <property type="evidence" value="ECO:0007669"/>
    <property type="project" value="InterPro"/>
</dbReference>
<dbReference type="RefSeq" id="WP_132419710.1">
    <property type="nucleotide sequence ID" value="NZ_SKFG01000024.1"/>
</dbReference>
<dbReference type="Pfam" id="PF00665">
    <property type="entry name" value="rve"/>
    <property type="match status" value="1"/>
</dbReference>
<gene>
    <name evidence="5" type="ORF">E0485_19315</name>
    <name evidence="4" type="ORF">E0485_20755</name>
    <name evidence="3" type="ORF">E0485_23520</name>
</gene>
<dbReference type="NCBIfam" id="NF033516">
    <property type="entry name" value="transpos_IS3"/>
    <property type="match status" value="1"/>
</dbReference>
<dbReference type="PANTHER" id="PTHR46889:SF4">
    <property type="entry name" value="TRANSPOSASE INSO FOR INSERTION SEQUENCE ELEMENT IS911B-RELATED"/>
    <property type="match status" value="1"/>
</dbReference>
<feature type="domain" description="Integrase catalytic" evidence="2">
    <location>
        <begin position="132"/>
        <end position="298"/>
    </location>
</feature>
<dbReference type="AlphaFoldDB" id="A0A4R4E673"/>
<dbReference type="Proteomes" id="UP000295418">
    <property type="component" value="Unassembled WGS sequence"/>
</dbReference>
<dbReference type="GO" id="GO:0015074">
    <property type="term" value="P:DNA integration"/>
    <property type="evidence" value="ECO:0007669"/>
    <property type="project" value="InterPro"/>
</dbReference>
<dbReference type="Pfam" id="PF13276">
    <property type="entry name" value="HTH_21"/>
    <property type="match status" value="1"/>
</dbReference>
<proteinExistence type="predicted"/>